<sequence length="439" mass="49267">MERSNDSAIKMLAQVRASARPQELRTKRDFGSESESSEDEDWAPEEPELTDSVWSCIEALFSCQWFQRAWILQETVASADLLVVCGHSLVSWSGLQIAVEIVHREAQASEHETMIRIRAKLEPFMALAAQREWEARQHRWALISLLEQFRHLESTLRRDRFFALLGLASDANDPEFEPDYNSPLEAIVLRYARAFVRQRRGMQLLYRAGLNAHSHRFPSWVPDWTEPRPDCLYESDQRAALFDACRSQEAQIRGSEDTDELHLGGYVVGIIARVSAASNTEAEWKEYLTEVDAMIDEASLAVVSDNREHLKWKVPIAGVEYPKFTTLGAVGLKPSYGALKEFLNMDANTSNRSAGGSSPLAAHTAYLARADAGSLRKQSASYTSVLKDIVAGWRFVVTENGVRRGRGLLDLLGSAMSMGFMHGEGLALDDVTELEFCLH</sequence>
<evidence type="ECO:0000313" key="2">
    <source>
        <dbReference type="EMBL" id="GAB1315622.1"/>
    </source>
</evidence>
<protein>
    <recommendedName>
        <fullName evidence="4">Heterokaryon incompatibility domain-containing protein</fullName>
    </recommendedName>
</protein>
<feature type="region of interest" description="Disordered" evidence="1">
    <location>
        <begin position="14"/>
        <end position="47"/>
    </location>
</feature>
<dbReference type="InterPro" id="IPR052895">
    <property type="entry name" value="HetReg/Transcr_Mod"/>
</dbReference>
<gene>
    <name evidence="2" type="ORF">MFIFM68171_05832</name>
</gene>
<keyword evidence="3" id="KW-1185">Reference proteome</keyword>
<comment type="caution">
    <text evidence="2">The sequence shown here is derived from an EMBL/GenBank/DDBJ whole genome shotgun (WGS) entry which is preliminary data.</text>
</comment>
<evidence type="ECO:0000256" key="1">
    <source>
        <dbReference type="SAM" id="MobiDB-lite"/>
    </source>
</evidence>
<dbReference type="PANTHER" id="PTHR24148">
    <property type="entry name" value="ANKYRIN REPEAT DOMAIN-CONTAINING PROTEIN 39 HOMOLOG-RELATED"/>
    <property type="match status" value="1"/>
</dbReference>
<dbReference type="GeneID" id="98176575"/>
<proteinExistence type="predicted"/>
<feature type="compositionally biased region" description="Acidic residues" evidence="1">
    <location>
        <begin position="35"/>
        <end position="47"/>
    </location>
</feature>
<evidence type="ECO:0008006" key="4">
    <source>
        <dbReference type="Google" id="ProtNLM"/>
    </source>
</evidence>
<feature type="compositionally biased region" description="Basic and acidic residues" evidence="1">
    <location>
        <begin position="22"/>
        <end position="31"/>
    </location>
</feature>
<reference evidence="2 3" key="1">
    <citation type="submission" date="2024-09" db="EMBL/GenBank/DDBJ databases">
        <title>Itraconazole resistance in Madurella fahalii resulting from another homologue of gene encoding cytochrome P450 14-alpha sterol demethylase (CYP51).</title>
        <authorList>
            <person name="Yoshioka I."/>
            <person name="Fahal A.H."/>
            <person name="Kaneko S."/>
            <person name="Yaguchi T."/>
        </authorList>
    </citation>
    <scope>NUCLEOTIDE SEQUENCE [LARGE SCALE GENOMIC DNA]</scope>
    <source>
        <strain evidence="2 3">IFM 68171</strain>
    </source>
</reference>
<dbReference type="RefSeq" id="XP_070917353.1">
    <property type="nucleotide sequence ID" value="XM_071061252.1"/>
</dbReference>
<accession>A0ABQ0GCY2</accession>
<organism evidence="2 3">
    <name type="scientific">Madurella fahalii</name>
    <dbReference type="NCBI Taxonomy" id="1157608"/>
    <lineage>
        <taxon>Eukaryota</taxon>
        <taxon>Fungi</taxon>
        <taxon>Dikarya</taxon>
        <taxon>Ascomycota</taxon>
        <taxon>Pezizomycotina</taxon>
        <taxon>Sordariomycetes</taxon>
        <taxon>Sordariomycetidae</taxon>
        <taxon>Sordariales</taxon>
        <taxon>Sordariales incertae sedis</taxon>
        <taxon>Madurella</taxon>
    </lineage>
</organism>
<dbReference type="Proteomes" id="UP001628179">
    <property type="component" value="Unassembled WGS sequence"/>
</dbReference>
<dbReference type="PANTHER" id="PTHR24148:SF64">
    <property type="entry name" value="HETEROKARYON INCOMPATIBILITY DOMAIN-CONTAINING PROTEIN"/>
    <property type="match status" value="1"/>
</dbReference>
<dbReference type="EMBL" id="BAAFSV010000003">
    <property type="protein sequence ID" value="GAB1315622.1"/>
    <property type="molecule type" value="Genomic_DNA"/>
</dbReference>
<name>A0ABQ0GCY2_9PEZI</name>
<evidence type="ECO:0000313" key="3">
    <source>
        <dbReference type="Proteomes" id="UP001628179"/>
    </source>
</evidence>